<reference evidence="3 4" key="1">
    <citation type="submission" date="2019-02" db="EMBL/GenBank/DDBJ databases">
        <title>Deep-cultivation of Planctomycetes and their phenomic and genomic characterization uncovers novel biology.</title>
        <authorList>
            <person name="Wiegand S."/>
            <person name="Jogler M."/>
            <person name="Boedeker C."/>
            <person name="Pinto D."/>
            <person name="Vollmers J."/>
            <person name="Rivas-Marin E."/>
            <person name="Kohn T."/>
            <person name="Peeters S.H."/>
            <person name="Heuer A."/>
            <person name="Rast P."/>
            <person name="Oberbeckmann S."/>
            <person name="Bunk B."/>
            <person name="Jeske O."/>
            <person name="Meyerdierks A."/>
            <person name="Storesund J.E."/>
            <person name="Kallscheuer N."/>
            <person name="Luecker S."/>
            <person name="Lage O.M."/>
            <person name="Pohl T."/>
            <person name="Merkel B.J."/>
            <person name="Hornburger P."/>
            <person name="Mueller R.-W."/>
            <person name="Bruemmer F."/>
            <person name="Labrenz M."/>
            <person name="Spormann A.M."/>
            <person name="Op den Camp H."/>
            <person name="Overmann J."/>
            <person name="Amann R."/>
            <person name="Jetten M.S.M."/>
            <person name="Mascher T."/>
            <person name="Medema M.H."/>
            <person name="Devos D.P."/>
            <person name="Kaster A.-K."/>
            <person name="Ovreas L."/>
            <person name="Rohde M."/>
            <person name="Galperin M.Y."/>
            <person name="Jogler C."/>
        </authorList>
    </citation>
    <scope>NUCLEOTIDE SEQUENCE [LARGE SCALE GENOMIC DNA]</scope>
    <source>
        <strain evidence="3 4">Mal4</strain>
    </source>
</reference>
<sequence length="565" mass="61545">MNRAHDNATVRRTGFTLVEMLVATGLTVLIMLLFASVFGTAVGTMTQQRGIANNDQKARTLQTVLRGDLEAMTYRQPSYSNVEGIVPFGPDDNVAGLVAPNQRGYFYYSENVPDLPDDVLQFTIDVMQDNARGDVVLTGRTGEVMAPVTTHINQPEMDDGIDDNGVGTSRAAEVCYFMRDGNLYRRVQLIREPQPNRNPPFDPQPRRSPAPGSGSAGTGARAFPPPSGFVSGDFLKEMDYSVAMRWIDSDGDNNLDAAGTSAGEDQYYLHFHSLDSLDNSKGLVNVPLAWPVTRFGHWLNGNPREYIEDTSGADVFLGRFTHAETSDDDFDWPGQFPSGVTGLPVDDPGVHVPVNPAYVIQRQTNGDLQGSDGTIFNDDGTRVGEDILLTNVEAFDVEVFDDELGEFADLGHSQTSGIYQFSDRDTDTDSRNYGPRSSTNNRIYDTMHPSIVGGVPAPYRPLVDTSGTTWAAGASVTAGDVVFAEVPGTSNVIDSIAFRAISGGTTGPKKPEWTLIPGIRITDGGVTWEAIDNRVGLKMIRITVRYRDTGTNLPRQVTLIHSFVE</sequence>
<evidence type="ECO:0000256" key="2">
    <source>
        <dbReference type="SAM" id="Phobius"/>
    </source>
</evidence>
<evidence type="ECO:0000313" key="4">
    <source>
        <dbReference type="Proteomes" id="UP000320496"/>
    </source>
</evidence>
<evidence type="ECO:0000313" key="3">
    <source>
        <dbReference type="EMBL" id="QDU41377.1"/>
    </source>
</evidence>
<keyword evidence="2" id="KW-0812">Transmembrane</keyword>
<dbReference type="InterPro" id="IPR012902">
    <property type="entry name" value="N_methyl_site"/>
</dbReference>
<accession>A0A517ZFW8</accession>
<keyword evidence="2" id="KW-1133">Transmembrane helix</keyword>
<gene>
    <name evidence="3" type="ORF">Mal4_57440</name>
</gene>
<dbReference type="Proteomes" id="UP000320496">
    <property type="component" value="Chromosome"/>
</dbReference>
<dbReference type="PROSITE" id="PS00409">
    <property type="entry name" value="PROKAR_NTER_METHYL"/>
    <property type="match status" value="1"/>
</dbReference>
<feature type="region of interest" description="Disordered" evidence="1">
    <location>
        <begin position="191"/>
        <end position="225"/>
    </location>
</feature>
<protein>
    <submittedName>
        <fullName evidence="3">Uncharacterized protein</fullName>
    </submittedName>
</protein>
<feature type="region of interest" description="Disordered" evidence="1">
    <location>
        <begin position="418"/>
        <end position="442"/>
    </location>
</feature>
<name>A0A517ZFW8_9PLAN</name>
<evidence type="ECO:0000256" key="1">
    <source>
        <dbReference type="SAM" id="MobiDB-lite"/>
    </source>
</evidence>
<feature type="transmembrane region" description="Helical" evidence="2">
    <location>
        <begin position="21"/>
        <end position="42"/>
    </location>
</feature>
<keyword evidence="2" id="KW-0472">Membrane</keyword>
<organism evidence="3 4">
    <name type="scientific">Maioricimonas rarisocia</name>
    <dbReference type="NCBI Taxonomy" id="2528026"/>
    <lineage>
        <taxon>Bacteria</taxon>
        <taxon>Pseudomonadati</taxon>
        <taxon>Planctomycetota</taxon>
        <taxon>Planctomycetia</taxon>
        <taxon>Planctomycetales</taxon>
        <taxon>Planctomycetaceae</taxon>
        <taxon>Maioricimonas</taxon>
    </lineage>
</organism>
<feature type="compositionally biased region" description="Low complexity" evidence="1">
    <location>
        <begin position="209"/>
        <end position="222"/>
    </location>
</feature>
<keyword evidence="4" id="KW-1185">Reference proteome</keyword>
<dbReference type="AlphaFoldDB" id="A0A517ZFW8"/>
<feature type="compositionally biased region" description="Pro residues" evidence="1">
    <location>
        <begin position="196"/>
        <end position="208"/>
    </location>
</feature>
<proteinExistence type="predicted"/>
<dbReference type="KEGG" id="mri:Mal4_57440"/>
<dbReference type="OrthoDB" id="231157at2"/>
<dbReference type="RefSeq" id="WP_145372704.1">
    <property type="nucleotide sequence ID" value="NZ_CP036275.1"/>
</dbReference>
<dbReference type="EMBL" id="CP036275">
    <property type="protein sequence ID" value="QDU41377.1"/>
    <property type="molecule type" value="Genomic_DNA"/>
</dbReference>